<dbReference type="EC" id="2.7.11.1" evidence="1"/>
<evidence type="ECO:0000256" key="1">
    <source>
        <dbReference type="ARBA" id="ARBA00012513"/>
    </source>
</evidence>
<evidence type="ECO:0000313" key="3">
    <source>
        <dbReference type="EMBL" id="KAA6364542.1"/>
    </source>
</evidence>
<dbReference type="Pfam" id="PF00069">
    <property type="entry name" value="Pkinase"/>
    <property type="match status" value="1"/>
</dbReference>
<comment type="caution">
    <text evidence="3">The sequence shown here is derived from an EMBL/GenBank/DDBJ whole genome shotgun (WGS) entry which is preliminary data.</text>
</comment>
<dbReference type="AlphaFoldDB" id="A0A5J4U3N2"/>
<gene>
    <name evidence="3" type="ORF">EZS28_039931</name>
</gene>
<keyword evidence="3" id="KW-0808">Transferase</keyword>
<dbReference type="OrthoDB" id="5979581at2759"/>
<evidence type="ECO:0000259" key="2">
    <source>
        <dbReference type="PROSITE" id="PS50011"/>
    </source>
</evidence>
<dbReference type="SUPFAM" id="SSF56112">
    <property type="entry name" value="Protein kinase-like (PK-like)"/>
    <property type="match status" value="1"/>
</dbReference>
<dbReference type="GO" id="GO:0004674">
    <property type="term" value="F:protein serine/threonine kinase activity"/>
    <property type="evidence" value="ECO:0007669"/>
    <property type="project" value="UniProtKB-EC"/>
</dbReference>
<proteinExistence type="predicted"/>
<organism evidence="3 4">
    <name type="scientific">Streblomastix strix</name>
    <dbReference type="NCBI Taxonomy" id="222440"/>
    <lineage>
        <taxon>Eukaryota</taxon>
        <taxon>Metamonada</taxon>
        <taxon>Preaxostyla</taxon>
        <taxon>Oxymonadida</taxon>
        <taxon>Streblomastigidae</taxon>
        <taxon>Streblomastix</taxon>
    </lineage>
</organism>
<feature type="domain" description="Protein kinase" evidence="2">
    <location>
        <begin position="18"/>
        <end position="276"/>
    </location>
</feature>
<dbReference type="InterPro" id="IPR011009">
    <property type="entry name" value="Kinase-like_dom_sf"/>
</dbReference>
<dbReference type="Proteomes" id="UP000324800">
    <property type="component" value="Unassembled WGS sequence"/>
</dbReference>
<evidence type="ECO:0000313" key="4">
    <source>
        <dbReference type="Proteomes" id="UP000324800"/>
    </source>
</evidence>
<dbReference type="PROSITE" id="PS50011">
    <property type="entry name" value="PROTEIN_KINASE_DOM"/>
    <property type="match status" value="1"/>
</dbReference>
<name>A0A5J4U3N2_9EUKA</name>
<dbReference type="EMBL" id="SNRW01021517">
    <property type="protein sequence ID" value="KAA6364542.1"/>
    <property type="molecule type" value="Genomic_DNA"/>
</dbReference>
<reference evidence="3 4" key="1">
    <citation type="submission" date="2019-03" db="EMBL/GenBank/DDBJ databases">
        <title>Single cell metagenomics reveals metabolic interactions within the superorganism composed of flagellate Streblomastix strix and complex community of Bacteroidetes bacteria on its surface.</title>
        <authorList>
            <person name="Treitli S.C."/>
            <person name="Kolisko M."/>
            <person name="Husnik F."/>
            <person name="Keeling P."/>
            <person name="Hampl V."/>
        </authorList>
    </citation>
    <scope>NUCLEOTIDE SEQUENCE [LARGE SCALE GENOMIC DNA]</scope>
    <source>
        <strain evidence="3">ST1C</strain>
    </source>
</reference>
<dbReference type="PROSITE" id="PS00108">
    <property type="entry name" value="PROTEIN_KINASE_ST"/>
    <property type="match status" value="1"/>
</dbReference>
<dbReference type="SMART" id="SM00220">
    <property type="entry name" value="S_TKc"/>
    <property type="match status" value="1"/>
</dbReference>
<sequence length="276" mass="31086">MHETCPSFQSGDIIEGTYRIVEQIVGGLYSAILEGVSKNQTASQHVAIKFQNITLDCPKLPNEILILQALADCKHFAQIYGQGTHKKYKFVAMELLGPSLHDLANRKIPNKFCLHSILKFGVQAIEALQALHKIGFIHRDLKPSNFVIGSTVETSSKIYLIGFGLSKKLNIKDGNIIKPSTKDSYQGAFRYASINAHLGSEFGRNDDLMSLIYILVELYTGSLPWANIIDPDEVLRLKEQYQDGILLAFMPPEFKQFEDHILSLNYTKKREQPGRF</sequence>
<dbReference type="Gene3D" id="1.10.510.10">
    <property type="entry name" value="Transferase(Phosphotransferase) domain 1"/>
    <property type="match status" value="1"/>
</dbReference>
<keyword evidence="3" id="KW-0418">Kinase</keyword>
<dbReference type="InterPro" id="IPR050235">
    <property type="entry name" value="CK1_Ser-Thr_kinase"/>
</dbReference>
<dbReference type="InterPro" id="IPR008271">
    <property type="entry name" value="Ser/Thr_kinase_AS"/>
</dbReference>
<protein>
    <recommendedName>
        <fullName evidence="1">non-specific serine/threonine protein kinase</fullName>
        <ecNumber evidence="1">2.7.11.1</ecNumber>
    </recommendedName>
</protein>
<dbReference type="PANTHER" id="PTHR11909">
    <property type="entry name" value="CASEIN KINASE-RELATED"/>
    <property type="match status" value="1"/>
</dbReference>
<accession>A0A5J4U3N2</accession>
<dbReference type="GO" id="GO:0005524">
    <property type="term" value="F:ATP binding"/>
    <property type="evidence" value="ECO:0007669"/>
    <property type="project" value="InterPro"/>
</dbReference>
<dbReference type="InterPro" id="IPR000719">
    <property type="entry name" value="Prot_kinase_dom"/>
</dbReference>